<keyword evidence="3" id="KW-1185">Reference proteome</keyword>
<dbReference type="SMART" id="SM00225">
    <property type="entry name" value="BTB"/>
    <property type="match status" value="1"/>
</dbReference>
<dbReference type="InterPro" id="IPR000210">
    <property type="entry name" value="BTB/POZ_dom"/>
</dbReference>
<dbReference type="Proteomes" id="UP001054902">
    <property type="component" value="Unassembled WGS sequence"/>
</dbReference>
<accession>A0AAD3CQZ6</accession>
<dbReference type="SUPFAM" id="SSF54695">
    <property type="entry name" value="POZ domain"/>
    <property type="match status" value="1"/>
</dbReference>
<evidence type="ECO:0000313" key="3">
    <source>
        <dbReference type="Proteomes" id="UP001054902"/>
    </source>
</evidence>
<dbReference type="InterPro" id="IPR011333">
    <property type="entry name" value="SKP1/BTB/POZ_sf"/>
</dbReference>
<name>A0AAD3CQZ6_9STRA</name>
<reference evidence="2 3" key="1">
    <citation type="journal article" date="2021" name="Sci. Rep.">
        <title>The genome of the diatom Chaetoceros tenuissimus carries an ancient integrated fragment of an extant virus.</title>
        <authorList>
            <person name="Hongo Y."/>
            <person name="Kimura K."/>
            <person name="Takaki Y."/>
            <person name="Yoshida Y."/>
            <person name="Baba S."/>
            <person name="Kobayashi G."/>
            <person name="Nagasaki K."/>
            <person name="Hano T."/>
            <person name="Tomaru Y."/>
        </authorList>
    </citation>
    <scope>NUCLEOTIDE SEQUENCE [LARGE SCALE GENOMIC DNA]</scope>
    <source>
        <strain evidence="2 3">NIES-3715</strain>
    </source>
</reference>
<dbReference type="EMBL" id="BLLK01000038">
    <property type="protein sequence ID" value="GFH50199.1"/>
    <property type="molecule type" value="Genomic_DNA"/>
</dbReference>
<dbReference type="InterPro" id="IPR003131">
    <property type="entry name" value="T1-type_BTB"/>
</dbReference>
<dbReference type="Gene3D" id="3.30.710.10">
    <property type="entry name" value="Potassium Channel Kv1.1, Chain A"/>
    <property type="match status" value="1"/>
</dbReference>
<feature type="domain" description="BTB" evidence="1">
    <location>
        <begin position="8"/>
        <end position="75"/>
    </location>
</feature>
<gene>
    <name evidence="2" type="ORF">CTEN210_06675</name>
</gene>
<dbReference type="PANTHER" id="PTHR14499">
    <property type="entry name" value="POTASSIUM CHANNEL TETRAMERIZATION DOMAIN-CONTAINING"/>
    <property type="match status" value="1"/>
</dbReference>
<evidence type="ECO:0000313" key="2">
    <source>
        <dbReference type="EMBL" id="GFH50199.1"/>
    </source>
</evidence>
<dbReference type="CDD" id="cd18316">
    <property type="entry name" value="BTB_POZ_KCTD-like"/>
    <property type="match status" value="1"/>
</dbReference>
<dbReference type="Pfam" id="PF02214">
    <property type="entry name" value="BTB_2"/>
    <property type="match status" value="1"/>
</dbReference>
<dbReference type="PANTHER" id="PTHR14499:SF136">
    <property type="entry name" value="GH08630P"/>
    <property type="match status" value="1"/>
</dbReference>
<organism evidence="2 3">
    <name type="scientific">Chaetoceros tenuissimus</name>
    <dbReference type="NCBI Taxonomy" id="426638"/>
    <lineage>
        <taxon>Eukaryota</taxon>
        <taxon>Sar</taxon>
        <taxon>Stramenopiles</taxon>
        <taxon>Ochrophyta</taxon>
        <taxon>Bacillariophyta</taxon>
        <taxon>Coscinodiscophyceae</taxon>
        <taxon>Chaetocerotophycidae</taxon>
        <taxon>Chaetocerotales</taxon>
        <taxon>Chaetocerotaceae</taxon>
        <taxon>Chaetoceros</taxon>
    </lineage>
</organism>
<evidence type="ECO:0000259" key="1">
    <source>
        <dbReference type="PROSITE" id="PS50097"/>
    </source>
</evidence>
<dbReference type="PROSITE" id="PS50097">
    <property type="entry name" value="BTB"/>
    <property type="match status" value="1"/>
</dbReference>
<dbReference type="AlphaFoldDB" id="A0AAD3CQZ6"/>
<protein>
    <submittedName>
        <fullName evidence="2">K_tetra-domain-containing protein</fullName>
    </submittedName>
</protein>
<dbReference type="GO" id="GO:0051260">
    <property type="term" value="P:protein homooligomerization"/>
    <property type="evidence" value="ECO:0007669"/>
    <property type="project" value="InterPro"/>
</dbReference>
<comment type="caution">
    <text evidence="2">The sequence shown here is derived from an EMBL/GenBank/DDBJ whole genome shotgun (WGS) entry which is preliminary data.</text>
</comment>
<sequence length="225" mass="25984">MFTISKSTTVQFVVGGTPYEVSRSLIENFPDSMLASIVSNKWKENSQEQIFIERDGQRFRYVLDYMRDGKVNLPRGERVESLCTELEYFGIEYDLKLISSNDSLNVPESRNSLRLFLEKHRTLEKEQGEQYKTTMIIVDIIGKALSRFTSSDGSIDFSITYESKGFCARESHIFHFLKFESSANRNEIMARINECILPLNLRIDRIESQYVNGQFKQILALAKAS</sequence>
<proteinExistence type="predicted"/>